<dbReference type="HOGENOM" id="CLU_803102_0_0_1"/>
<dbReference type="SUPFAM" id="SSF50494">
    <property type="entry name" value="Trypsin-like serine proteases"/>
    <property type="match status" value="1"/>
</dbReference>
<feature type="domain" description="Peptidase S1" evidence="3">
    <location>
        <begin position="86"/>
        <end position="345"/>
    </location>
</feature>
<dbReference type="PANTHER" id="PTHR24252">
    <property type="entry name" value="ACROSIN-RELATED"/>
    <property type="match status" value="1"/>
</dbReference>
<dbReference type="InterPro" id="IPR009003">
    <property type="entry name" value="Peptidase_S1_PA"/>
</dbReference>
<dbReference type="OMA" id="KACVFDW"/>
<evidence type="ECO:0000256" key="2">
    <source>
        <dbReference type="SAM" id="SignalP"/>
    </source>
</evidence>
<dbReference type="RefSeq" id="XP_009051128.1">
    <property type="nucleotide sequence ID" value="XM_009052880.1"/>
</dbReference>
<dbReference type="Gene3D" id="2.40.10.10">
    <property type="entry name" value="Trypsin-like serine proteases"/>
    <property type="match status" value="1"/>
</dbReference>
<dbReference type="GO" id="GO:0006508">
    <property type="term" value="P:proteolysis"/>
    <property type="evidence" value="ECO:0007669"/>
    <property type="project" value="InterPro"/>
</dbReference>
<keyword evidence="1" id="KW-1015">Disulfide bond</keyword>
<dbReference type="KEGG" id="lgi:LOTGIDRAFT_203730"/>
<accession>V4AU42</accession>
<organism evidence="4 5">
    <name type="scientific">Lottia gigantea</name>
    <name type="common">Giant owl limpet</name>
    <dbReference type="NCBI Taxonomy" id="225164"/>
    <lineage>
        <taxon>Eukaryota</taxon>
        <taxon>Metazoa</taxon>
        <taxon>Spiralia</taxon>
        <taxon>Lophotrochozoa</taxon>
        <taxon>Mollusca</taxon>
        <taxon>Gastropoda</taxon>
        <taxon>Patellogastropoda</taxon>
        <taxon>Lottioidea</taxon>
        <taxon>Lottiidae</taxon>
        <taxon>Lottia</taxon>
    </lineage>
</organism>
<dbReference type="OrthoDB" id="6049173at2759"/>
<gene>
    <name evidence="4" type="ORF">LOTGIDRAFT_203730</name>
</gene>
<dbReference type="EMBL" id="KB201262">
    <property type="protein sequence ID" value="ESO98445.1"/>
    <property type="molecule type" value="Genomic_DNA"/>
</dbReference>
<dbReference type="CDD" id="cd00190">
    <property type="entry name" value="Tryp_SPc"/>
    <property type="match status" value="1"/>
</dbReference>
<dbReference type="SMART" id="SM00020">
    <property type="entry name" value="Tryp_SPc"/>
    <property type="match status" value="1"/>
</dbReference>
<proteinExistence type="predicted"/>
<reference evidence="4 5" key="1">
    <citation type="journal article" date="2013" name="Nature">
        <title>Insights into bilaterian evolution from three spiralian genomes.</title>
        <authorList>
            <person name="Simakov O."/>
            <person name="Marletaz F."/>
            <person name="Cho S.J."/>
            <person name="Edsinger-Gonzales E."/>
            <person name="Havlak P."/>
            <person name="Hellsten U."/>
            <person name="Kuo D.H."/>
            <person name="Larsson T."/>
            <person name="Lv J."/>
            <person name="Arendt D."/>
            <person name="Savage R."/>
            <person name="Osoegawa K."/>
            <person name="de Jong P."/>
            <person name="Grimwood J."/>
            <person name="Chapman J.A."/>
            <person name="Shapiro H."/>
            <person name="Aerts A."/>
            <person name="Otillar R.P."/>
            <person name="Terry A.Y."/>
            <person name="Boore J.L."/>
            <person name="Grigoriev I.V."/>
            <person name="Lindberg D.R."/>
            <person name="Seaver E.C."/>
            <person name="Weisblat D.A."/>
            <person name="Putnam N.H."/>
            <person name="Rokhsar D.S."/>
        </authorList>
    </citation>
    <scope>NUCLEOTIDE SEQUENCE [LARGE SCALE GENOMIC DNA]</scope>
</reference>
<dbReference type="Pfam" id="PF00089">
    <property type="entry name" value="Trypsin"/>
    <property type="match status" value="1"/>
</dbReference>
<dbReference type="PROSITE" id="PS50240">
    <property type="entry name" value="TRYPSIN_DOM"/>
    <property type="match status" value="1"/>
</dbReference>
<keyword evidence="2" id="KW-0732">Signal</keyword>
<evidence type="ECO:0000259" key="3">
    <source>
        <dbReference type="PROSITE" id="PS50240"/>
    </source>
</evidence>
<sequence>MLRFVALGLLALVGITIATPHKTALCSRYLRGTCVKDGCPNREMFKGNCSEGDGECCTGMEDYEPQIDPEARTSDYCGRNMPTGRIVGGTLVPQCTWPFSTMVALRLFFSSDIGDLGNTTFCAGSLIYKDLVVTTANCVRPMLESDQILKSVRVVVGEYDSLKTDIDEERIKIRAIKAHPNYESVGLGNNVALIRLEKEIKYTNCKMPACLPNEVDPTDKGCQQVKKDCYMAGLGTAYEDETVPYPRPTKANVNVFNAATSKTIFNYRPRSTNIELPEGSIIVEPMTTGVRACTFDWGGIVVCPIKGKMELTGLISFHNCLEPGTTPIIAVDIVHFKPWIESCMTD</sequence>
<dbReference type="CTD" id="20245636"/>
<dbReference type="FunFam" id="2.40.10.10:FF:000068">
    <property type="entry name" value="transmembrane protease serine 2"/>
    <property type="match status" value="1"/>
</dbReference>
<dbReference type="GO" id="GO:0004252">
    <property type="term" value="F:serine-type endopeptidase activity"/>
    <property type="evidence" value="ECO:0007669"/>
    <property type="project" value="InterPro"/>
</dbReference>
<dbReference type="GeneID" id="20245636"/>
<evidence type="ECO:0000313" key="4">
    <source>
        <dbReference type="EMBL" id="ESO98445.1"/>
    </source>
</evidence>
<feature type="signal peptide" evidence="2">
    <location>
        <begin position="1"/>
        <end position="18"/>
    </location>
</feature>
<evidence type="ECO:0000313" key="5">
    <source>
        <dbReference type="Proteomes" id="UP000030746"/>
    </source>
</evidence>
<dbReference type="STRING" id="225164.V4AU42"/>
<evidence type="ECO:0000256" key="1">
    <source>
        <dbReference type="ARBA" id="ARBA00023157"/>
    </source>
</evidence>
<dbReference type="PANTHER" id="PTHR24252:SF7">
    <property type="entry name" value="HYALIN"/>
    <property type="match status" value="1"/>
</dbReference>
<protein>
    <recommendedName>
        <fullName evidence="3">Peptidase S1 domain-containing protein</fullName>
    </recommendedName>
</protein>
<dbReference type="InterPro" id="IPR001254">
    <property type="entry name" value="Trypsin_dom"/>
</dbReference>
<keyword evidence="5" id="KW-1185">Reference proteome</keyword>
<dbReference type="Proteomes" id="UP000030746">
    <property type="component" value="Unassembled WGS sequence"/>
</dbReference>
<feature type="chain" id="PRO_5004718959" description="Peptidase S1 domain-containing protein" evidence="2">
    <location>
        <begin position="19"/>
        <end position="346"/>
    </location>
</feature>
<feature type="non-terminal residue" evidence="4">
    <location>
        <position position="346"/>
    </location>
</feature>
<dbReference type="InterPro" id="IPR043504">
    <property type="entry name" value="Peptidase_S1_PA_chymotrypsin"/>
</dbReference>
<dbReference type="AlphaFoldDB" id="V4AU42"/>
<name>V4AU42_LOTGI</name>